<dbReference type="OrthoDB" id="6418922at2759"/>
<feature type="transmembrane region" description="Helical" evidence="1">
    <location>
        <begin position="388"/>
        <end position="405"/>
    </location>
</feature>
<sequence>MANFSNLVSVKRDIYRKSKQDSKESEDNKHTLVISSSPPPIVYGKDKSCVTQSTNLHTYIILLCYLGALIQGATIFSKYLKYPTTNTVYIERPSETELPSISLCFFYSLDEFQNVTVIDGVEHYPLKLSEINERLPKIEDWILDCKVLNNNSYQYEPCLNLWNYYVEYLSLYSKCYSYFESLMPQIYYKSQFVMGKWMMEVKFNISVIKSKRIGIYITHTYAELEESLGNPSFLQFDTVENNQAGVTFQNTVVERLPPPYNTSCRYYEHEPCNHPKTCTRHCVMNMSYDNYHSWFSRSYVKLRPEFMDGHFTNRSEKEMFKNCSETYSEQPCHDYYYLAILTSAFKSEILENDTFQLSMAYPIAPKTQVVFQPASKLMDTLCLFGGQFYLWTSISLLCVISLLSWKFKKFFKNVSNDVMLKRNSKLSHNLKTCISNTQLRPKVSVISKAAEDDAKFKTVRLNKFTSHGLSTLMPPEG</sequence>
<dbReference type="EMBL" id="CAEY01000249">
    <property type="status" value="NOT_ANNOTATED_CDS"/>
    <property type="molecule type" value="Genomic_DNA"/>
</dbReference>
<dbReference type="Proteomes" id="UP000015104">
    <property type="component" value="Unassembled WGS sequence"/>
</dbReference>
<evidence type="ECO:0000313" key="2">
    <source>
        <dbReference type="EnsemblMetazoa" id="tetur15g03300.1"/>
    </source>
</evidence>
<reference evidence="2" key="2">
    <citation type="submission" date="2015-06" db="UniProtKB">
        <authorList>
            <consortium name="EnsemblMetazoa"/>
        </authorList>
    </citation>
    <scope>IDENTIFICATION</scope>
</reference>
<dbReference type="OMA" id="DEWIINC"/>
<keyword evidence="3" id="KW-1185">Reference proteome</keyword>
<name>T1KMY2_TETUR</name>
<protein>
    <submittedName>
        <fullName evidence="2">Uncharacterized protein</fullName>
    </submittedName>
</protein>
<evidence type="ECO:0000313" key="3">
    <source>
        <dbReference type="Proteomes" id="UP000015104"/>
    </source>
</evidence>
<reference evidence="3" key="1">
    <citation type="submission" date="2011-08" db="EMBL/GenBank/DDBJ databases">
        <authorList>
            <person name="Rombauts S."/>
        </authorList>
    </citation>
    <scope>NUCLEOTIDE SEQUENCE</scope>
    <source>
        <strain evidence="3">London</strain>
    </source>
</reference>
<organism evidence="2 3">
    <name type="scientific">Tetranychus urticae</name>
    <name type="common">Two-spotted spider mite</name>
    <dbReference type="NCBI Taxonomy" id="32264"/>
    <lineage>
        <taxon>Eukaryota</taxon>
        <taxon>Metazoa</taxon>
        <taxon>Ecdysozoa</taxon>
        <taxon>Arthropoda</taxon>
        <taxon>Chelicerata</taxon>
        <taxon>Arachnida</taxon>
        <taxon>Acari</taxon>
        <taxon>Acariformes</taxon>
        <taxon>Trombidiformes</taxon>
        <taxon>Prostigmata</taxon>
        <taxon>Eleutherengona</taxon>
        <taxon>Raphignathae</taxon>
        <taxon>Tetranychoidea</taxon>
        <taxon>Tetranychidae</taxon>
        <taxon>Tetranychus</taxon>
    </lineage>
</organism>
<keyword evidence="1" id="KW-0472">Membrane</keyword>
<gene>
    <name evidence="2" type="primary">107365594</name>
</gene>
<keyword evidence="1" id="KW-0812">Transmembrane</keyword>
<accession>T1KMY2</accession>
<dbReference type="EnsemblMetazoa" id="tetur15g03300.1">
    <property type="protein sequence ID" value="tetur15g03300.1"/>
    <property type="gene ID" value="tetur15g03300"/>
</dbReference>
<keyword evidence="1" id="KW-1133">Transmembrane helix</keyword>
<evidence type="ECO:0000256" key="1">
    <source>
        <dbReference type="SAM" id="Phobius"/>
    </source>
</evidence>
<dbReference type="HOGENOM" id="CLU_572843_0_0_1"/>
<dbReference type="AlphaFoldDB" id="T1KMY2"/>
<proteinExistence type="predicted"/>